<dbReference type="InterPro" id="IPR013783">
    <property type="entry name" value="Ig-like_fold"/>
</dbReference>
<reference evidence="6" key="1">
    <citation type="submission" date="2016-12" db="EMBL/GenBank/DDBJ databases">
        <authorList>
            <person name="Herbold C."/>
        </authorList>
    </citation>
    <scope>NUCLEOTIDE SEQUENCE [LARGE SCALE GENOMIC DNA]</scope>
</reference>
<feature type="region of interest" description="Disordered" evidence="2">
    <location>
        <begin position="354"/>
        <end position="375"/>
    </location>
</feature>
<proteinExistence type="predicted"/>
<dbReference type="PANTHER" id="PTHR13817:SF166">
    <property type="entry name" value="NEURONAL IGCAM-RELATED"/>
    <property type="match status" value="1"/>
</dbReference>
<dbReference type="InterPro" id="IPR050964">
    <property type="entry name" value="Striated_Muscle_Regulatory"/>
</dbReference>
<dbReference type="PRINTS" id="PR00014">
    <property type="entry name" value="FNTYPEIII"/>
</dbReference>
<dbReference type="InterPro" id="IPR003961">
    <property type="entry name" value="FN3_dom"/>
</dbReference>
<dbReference type="Pfam" id="PF00041">
    <property type="entry name" value="fn3"/>
    <property type="match status" value="1"/>
</dbReference>
<dbReference type="AlphaFoldDB" id="A0A2H1EHW0"/>
<dbReference type="EMBL" id="FRFC01000004">
    <property type="protein sequence ID" value="SHO46464.1"/>
    <property type="molecule type" value="Genomic_DNA"/>
</dbReference>
<keyword evidence="6" id="KW-1185">Reference proteome</keyword>
<name>A0A2H1EHW0_9ARCH</name>
<organism evidence="5 6">
    <name type="scientific">Nitrosotalea sinensis</name>
    <dbReference type="NCBI Taxonomy" id="1499975"/>
    <lineage>
        <taxon>Archaea</taxon>
        <taxon>Nitrososphaerota</taxon>
        <taxon>Nitrososphaeria</taxon>
        <taxon>Nitrosotaleales</taxon>
        <taxon>Nitrosotaleaceae</taxon>
        <taxon>Nitrosotalea</taxon>
    </lineage>
</organism>
<evidence type="ECO:0000313" key="6">
    <source>
        <dbReference type="Proteomes" id="UP000232412"/>
    </source>
</evidence>
<keyword evidence="3" id="KW-1133">Transmembrane helix</keyword>
<protein>
    <recommendedName>
        <fullName evidence="4">Fibronectin type-III domain-containing protein</fullName>
    </recommendedName>
</protein>
<dbReference type="RefSeq" id="WP_133124098.1">
    <property type="nucleotide sequence ID" value="NZ_FRFC01000004.1"/>
</dbReference>
<dbReference type="Proteomes" id="UP000232412">
    <property type="component" value="Unassembled WGS sequence"/>
</dbReference>
<sequence length="409" mass="43349">MDTRHLLFVIPSIMILFSIIPAYAEVTSLSTSAPFYKGGSKIIFTGSTADTDPPNITIIVFDPTNKFITLLSGMADSTHHFQVSLDTSDQSYSQQFTLKGTYNATAFIATKENGKTANFIFSPDGSPVIPSSPLSLTASVPSSTEIDISWSAPTNTGGAALSGYRVDRSADNGATWTTVAPNVINTVTSYPDTGLAPGTIYSYRVVAINPAGPSDPSNVVTASTLASNQSTSSTTTSSSGSQGNSSSLSLDELIKQRLEDAKRLQAILNGQTPQSSGGSLQGNTQQSINLTESMSVEDVSSNLPSASSGNTTQGPVSIPVNWNNVIYPAIALVGVGIVVFILYQRKKLAPSMPRIKKESPPVPTPHVDAASEKEKEDEDYALAILKNRLAKGEITLEQFKEIKDELSEP</sequence>
<feature type="compositionally biased region" description="Low complexity" evidence="2">
    <location>
        <begin position="221"/>
        <end position="248"/>
    </location>
</feature>
<dbReference type="CDD" id="cd00063">
    <property type="entry name" value="FN3"/>
    <property type="match status" value="1"/>
</dbReference>
<keyword evidence="1" id="KW-0677">Repeat</keyword>
<evidence type="ECO:0000256" key="1">
    <source>
        <dbReference type="ARBA" id="ARBA00022737"/>
    </source>
</evidence>
<dbReference type="PANTHER" id="PTHR13817">
    <property type="entry name" value="TITIN"/>
    <property type="match status" value="1"/>
</dbReference>
<dbReference type="PROSITE" id="PS50853">
    <property type="entry name" value="FN3"/>
    <property type="match status" value="1"/>
</dbReference>
<accession>A0A2H1EHW0</accession>
<dbReference type="SMART" id="SM00060">
    <property type="entry name" value="FN3"/>
    <property type="match status" value="1"/>
</dbReference>
<evidence type="ECO:0000259" key="4">
    <source>
        <dbReference type="PROSITE" id="PS50853"/>
    </source>
</evidence>
<keyword evidence="3" id="KW-0812">Transmembrane</keyword>
<dbReference type="Gene3D" id="2.60.40.10">
    <property type="entry name" value="Immunoglobulins"/>
    <property type="match status" value="1"/>
</dbReference>
<dbReference type="OrthoDB" id="12309at2157"/>
<keyword evidence="3" id="KW-0472">Membrane</keyword>
<evidence type="ECO:0000313" key="5">
    <source>
        <dbReference type="EMBL" id="SHO46464.1"/>
    </source>
</evidence>
<dbReference type="SUPFAM" id="SSF49265">
    <property type="entry name" value="Fibronectin type III"/>
    <property type="match status" value="1"/>
</dbReference>
<dbReference type="InterPro" id="IPR036116">
    <property type="entry name" value="FN3_sf"/>
</dbReference>
<evidence type="ECO:0000256" key="2">
    <source>
        <dbReference type="SAM" id="MobiDB-lite"/>
    </source>
</evidence>
<gene>
    <name evidence="5" type="ORF">NSIN_30121</name>
</gene>
<feature type="domain" description="Fibronectin type-III" evidence="4">
    <location>
        <begin position="132"/>
        <end position="227"/>
    </location>
</feature>
<feature type="transmembrane region" description="Helical" evidence="3">
    <location>
        <begin position="325"/>
        <end position="343"/>
    </location>
</feature>
<feature type="region of interest" description="Disordered" evidence="2">
    <location>
        <begin position="218"/>
        <end position="248"/>
    </location>
</feature>
<evidence type="ECO:0000256" key="3">
    <source>
        <dbReference type="SAM" id="Phobius"/>
    </source>
</evidence>